<dbReference type="Gene3D" id="2.40.50.120">
    <property type="match status" value="1"/>
</dbReference>
<dbReference type="InterPro" id="IPR008993">
    <property type="entry name" value="TIMP-like_OB-fold"/>
</dbReference>
<dbReference type="EMBL" id="RPDH01000003">
    <property type="protein sequence ID" value="RPE05936.1"/>
    <property type="molecule type" value="Genomic_DNA"/>
</dbReference>
<sequence>MKYLLLLTAALLSLQPVMACKCREMPRLDSLAQLKDYQFIARVRIIDDGDHKTLNGNGQPGVLRFKVVRLFKGRQRTQILEMAKGSSCDMYIGKGEEWIIFGKLQNGKLSIGPCDRNILYRPATGGVEAISQSASEVLKKLQELYRKKTA</sequence>
<name>A0A3N4PCI2_9BACT</name>
<dbReference type="Proteomes" id="UP000278351">
    <property type="component" value="Unassembled WGS sequence"/>
</dbReference>
<gene>
    <name evidence="2" type="ORF">EGT74_26645</name>
</gene>
<dbReference type="SUPFAM" id="SSF50242">
    <property type="entry name" value="TIMP-like"/>
    <property type="match status" value="1"/>
</dbReference>
<protein>
    <recommendedName>
        <fullName evidence="4">Tissue inhibitor of metalloproteinase</fullName>
    </recommendedName>
</protein>
<feature type="signal peptide" evidence="1">
    <location>
        <begin position="1"/>
        <end position="19"/>
    </location>
</feature>
<reference evidence="2 3" key="1">
    <citation type="submission" date="2018-11" db="EMBL/GenBank/DDBJ databases">
        <title>Chitinophaga lutea sp.nov., isolate from arsenic contaminated soil.</title>
        <authorList>
            <person name="Zong Y."/>
        </authorList>
    </citation>
    <scope>NUCLEOTIDE SEQUENCE [LARGE SCALE GENOMIC DNA]</scope>
    <source>
        <strain evidence="2 3">ZY74</strain>
    </source>
</reference>
<accession>A0A3N4PCI2</accession>
<keyword evidence="1" id="KW-0732">Signal</keyword>
<evidence type="ECO:0000256" key="1">
    <source>
        <dbReference type="SAM" id="SignalP"/>
    </source>
</evidence>
<feature type="chain" id="PRO_5018025951" description="Tissue inhibitor of metalloproteinase" evidence="1">
    <location>
        <begin position="20"/>
        <end position="150"/>
    </location>
</feature>
<dbReference type="RefSeq" id="WP_123849585.1">
    <property type="nucleotide sequence ID" value="NZ_RPDH01000003.1"/>
</dbReference>
<dbReference type="OrthoDB" id="665360at2"/>
<dbReference type="AlphaFoldDB" id="A0A3N4PCI2"/>
<proteinExistence type="predicted"/>
<evidence type="ECO:0000313" key="3">
    <source>
        <dbReference type="Proteomes" id="UP000278351"/>
    </source>
</evidence>
<keyword evidence="3" id="KW-1185">Reference proteome</keyword>
<organism evidence="2 3">
    <name type="scientific">Chitinophaga lutea</name>
    <dbReference type="NCBI Taxonomy" id="2488634"/>
    <lineage>
        <taxon>Bacteria</taxon>
        <taxon>Pseudomonadati</taxon>
        <taxon>Bacteroidota</taxon>
        <taxon>Chitinophagia</taxon>
        <taxon>Chitinophagales</taxon>
        <taxon>Chitinophagaceae</taxon>
        <taxon>Chitinophaga</taxon>
    </lineage>
</organism>
<comment type="caution">
    <text evidence="2">The sequence shown here is derived from an EMBL/GenBank/DDBJ whole genome shotgun (WGS) entry which is preliminary data.</text>
</comment>
<evidence type="ECO:0000313" key="2">
    <source>
        <dbReference type="EMBL" id="RPE05936.1"/>
    </source>
</evidence>
<evidence type="ECO:0008006" key="4">
    <source>
        <dbReference type="Google" id="ProtNLM"/>
    </source>
</evidence>